<reference evidence="5" key="1">
    <citation type="submission" date="2019-04" db="EMBL/GenBank/DDBJ databases">
        <title>Complete genome sequence of Sphingomonas sp. W1-2-3.</title>
        <authorList>
            <person name="Im W.T."/>
        </authorList>
    </citation>
    <scope>NUCLEOTIDE SEQUENCE [LARGE SCALE GENOMIC DNA]</scope>
    <source>
        <strain evidence="5">W1-2-3</strain>
    </source>
</reference>
<dbReference type="GO" id="GO:0042834">
    <property type="term" value="F:peptidoglycan binding"/>
    <property type="evidence" value="ECO:0007669"/>
    <property type="project" value="InterPro"/>
</dbReference>
<evidence type="ECO:0000259" key="3">
    <source>
        <dbReference type="PROSITE" id="PS51724"/>
    </source>
</evidence>
<dbReference type="Gene3D" id="3.30.70.1070">
    <property type="entry name" value="Sporulation related repeat"/>
    <property type="match status" value="1"/>
</dbReference>
<proteinExistence type="predicted"/>
<dbReference type="InterPro" id="IPR007730">
    <property type="entry name" value="SPOR-like_dom"/>
</dbReference>
<dbReference type="AlphaFoldDB" id="A0A4D7C1T6"/>
<evidence type="ECO:0000313" key="4">
    <source>
        <dbReference type="EMBL" id="QCI79674.1"/>
    </source>
</evidence>
<evidence type="ECO:0000256" key="1">
    <source>
        <dbReference type="SAM" id="MobiDB-lite"/>
    </source>
</evidence>
<evidence type="ECO:0000256" key="2">
    <source>
        <dbReference type="SAM" id="SignalP"/>
    </source>
</evidence>
<organism evidence="4 5">
    <name type="scientific">Hankyongella ginsenosidimutans</name>
    <dbReference type="NCBI Taxonomy" id="1763828"/>
    <lineage>
        <taxon>Bacteria</taxon>
        <taxon>Pseudomonadati</taxon>
        <taxon>Pseudomonadota</taxon>
        <taxon>Alphaproteobacteria</taxon>
        <taxon>Sphingomonadales</taxon>
        <taxon>Sphingomonadaceae</taxon>
        <taxon>Hankyongella</taxon>
    </lineage>
</organism>
<sequence length="427" mass="44650">MPLTFPVKPCLCAALVLVALPGAGIRPSAAASSGTTLDQPRTQVAFARRLELRGENRGALELYQAVLSRDADNVDALDGAARTLSALGLDLAATAPLDKLERLQPKAGGPPLQHAILLNRLEQPDAALQRLATAEQRGAPRALVESERGLALDLLGRNEEARLAYSRALSADPSQTGTTVRLSLSLAILQDYGAALTLLQTIANDPGGIEPVRRALALVYALSGETEEAVRIAATALPEQTAEALRPFYAQLPKLTPQQKAAAVHLNHLPNTLQVEAAAAQPAQTTQAQPQSPSYLDIKTPPPAATAPAAGQLAAAGPEVPLQPIPQKPKPPEKPCTSQASGLRFVQVGSVLSMDQARVQWRAIAAKAGTAAKDSTVYIESAAGGRYRILLGAFETADQVSACRAALSAAGLDSLPRRDVGAAERLK</sequence>
<feature type="domain" description="SPOR" evidence="3">
    <location>
        <begin position="338"/>
        <end position="419"/>
    </location>
</feature>
<gene>
    <name evidence="4" type="ORF">E6W36_09405</name>
</gene>
<name>A0A4D7C1T6_9SPHN</name>
<feature type="region of interest" description="Disordered" evidence="1">
    <location>
        <begin position="278"/>
        <end position="313"/>
    </location>
</feature>
<feature type="compositionally biased region" description="Low complexity" evidence="1">
    <location>
        <begin position="278"/>
        <end position="291"/>
    </location>
</feature>
<dbReference type="SUPFAM" id="SSF48452">
    <property type="entry name" value="TPR-like"/>
    <property type="match status" value="1"/>
</dbReference>
<dbReference type="EMBL" id="CP039704">
    <property type="protein sequence ID" value="QCI79674.1"/>
    <property type="molecule type" value="Genomic_DNA"/>
</dbReference>
<accession>A0A4D7C1T6</accession>
<dbReference type="InterPro" id="IPR036680">
    <property type="entry name" value="SPOR-like_sf"/>
</dbReference>
<keyword evidence="2" id="KW-0732">Signal</keyword>
<dbReference type="Gene3D" id="1.25.40.10">
    <property type="entry name" value="Tetratricopeptide repeat domain"/>
    <property type="match status" value="1"/>
</dbReference>
<feature type="region of interest" description="Disordered" evidence="1">
    <location>
        <begin position="319"/>
        <end position="338"/>
    </location>
</feature>
<protein>
    <submittedName>
        <fullName evidence="4">Tetratricopeptide repeat protein</fullName>
    </submittedName>
</protein>
<keyword evidence="5" id="KW-1185">Reference proteome</keyword>
<dbReference type="SUPFAM" id="SSF110997">
    <property type="entry name" value="Sporulation related repeat"/>
    <property type="match status" value="1"/>
</dbReference>
<feature type="signal peptide" evidence="2">
    <location>
        <begin position="1"/>
        <end position="30"/>
    </location>
</feature>
<feature type="chain" id="PRO_5020343769" evidence="2">
    <location>
        <begin position="31"/>
        <end position="427"/>
    </location>
</feature>
<dbReference type="Pfam" id="PF05036">
    <property type="entry name" value="SPOR"/>
    <property type="match status" value="1"/>
</dbReference>
<dbReference type="InterPro" id="IPR011990">
    <property type="entry name" value="TPR-like_helical_dom_sf"/>
</dbReference>
<dbReference type="KEGG" id="hgn:E6W36_09405"/>
<dbReference type="PROSITE" id="PS51724">
    <property type="entry name" value="SPOR"/>
    <property type="match status" value="1"/>
</dbReference>
<evidence type="ECO:0000313" key="5">
    <source>
        <dbReference type="Proteomes" id="UP000298714"/>
    </source>
</evidence>
<dbReference type="Proteomes" id="UP000298714">
    <property type="component" value="Chromosome"/>
</dbReference>